<accession>A0A3N9PZC2</accession>
<dbReference type="AlphaFoldDB" id="A0A3N9PZC2"/>
<name>A0A3N9PZC2_9BACL</name>
<dbReference type="EMBL" id="RQPI01000005">
    <property type="protein sequence ID" value="RQW11762.1"/>
    <property type="molecule type" value="Genomic_DNA"/>
</dbReference>
<dbReference type="Pfam" id="PF08955">
    <property type="entry name" value="BofC_C"/>
    <property type="match status" value="1"/>
</dbReference>
<dbReference type="InterPro" id="IPR015050">
    <property type="entry name" value="BofC_C"/>
</dbReference>
<evidence type="ECO:0000313" key="3">
    <source>
        <dbReference type="Proteomes" id="UP000282529"/>
    </source>
</evidence>
<dbReference type="Gene3D" id="3.30.70.1740">
    <property type="entry name" value="Bypass-of-forespore C, C-terminal domain"/>
    <property type="match status" value="1"/>
</dbReference>
<dbReference type="InterPro" id="IPR038117">
    <property type="entry name" value="BofC_C_sf"/>
</dbReference>
<proteinExistence type="predicted"/>
<dbReference type="OrthoDB" id="2678751at2"/>
<evidence type="ECO:0000259" key="1">
    <source>
        <dbReference type="Pfam" id="PF08955"/>
    </source>
</evidence>
<dbReference type="RefSeq" id="WP_124695808.1">
    <property type="nucleotide sequence ID" value="NZ_JBHUFE010000007.1"/>
</dbReference>
<organism evidence="2 3">
    <name type="scientific">Paenibacillus rhizophilus</name>
    <dbReference type="NCBI Taxonomy" id="1850366"/>
    <lineage>
        <taxon>Bacteria</taxon>
        <taxon>Bacillati</taxon>
        <taxon>Bacillota</taxon>
        <taxon>Bacilli</taxon>
        <taxon>Bacillales</taxon>
        <taxon>Paenibacillaceae</taxon>
        <taxon>Paenibacillus</taxon>
    </lineage>
</organism>
<gene>
    <name evidence="2" type="ORF">EH198_12200</name>
</gene>
<sequence>MSAFRLKKQLWRRWRRWKKALWVGTACAVLTVCAWSGLRVSDRLSDLLTGSMSAVEAKFAELNTRTVSNDTLLREQASAVFGQEEPGERILGLGDAKSLSRIIEDTGLSRKVHYKTTYVSGDEVRDTFGPMNPEKLQALLSEQPDWQGRIGSDGDVWLERSVNDLSPSCKKEAYIGIDNEGNLTLFKGPPKREEALKTFFQIDIGTMKSSLPEKVWRQLQGGIRVQDIDEYNSVLSTFSDYARDDSEQTM</sequence>
<comment type="caution">
    <text evidence="2">The sequence shown here is derived from an EMBL/GenBank/DDBJ whole genome shotgun (WGS) entry which is preliminary data.</text>
</comment>
<keyword evidence="3" id="KW-1185">Reference proteome</keyword>
<feature type="domain" description="Bypass of forespore C C-terminal" evidence="1">
    <location>
        <begin position="163"/>
        <end position="239"/>
    </location>
</feature>
<evidence type="ECO:0000313" key="2">
    <source>
        <dbReference type="EMBL" id="RQW11762.1"/>
    </source>
</evidence>
<reference evidence="2 3" key="1">
    <citation type="submission" date="2018-11" db="EMBL/GenBank/DDBJ databases">
        <title>Genome sequence of strain 7197.</title>
        <authorList>
            <person name="Gao J."/>
            <person name="Sun J."/>
        </authorList>
    </citation>
    <scope>NUCLEOTIDE SEQUENCE [LARGE SCALE GENOMIC DNA]</scope>
    <source>
        <strain evidence="2 3">7197</strain>
    </source>
</reference>
<dbReference type="Proteomes" id="UP000282529">
    <property type="component" value="Unassembled WGS sequence"/>
</dbReference>
<protein>
    <recommendedName>
        <fullName evidence="1">Bypass of forespore C C-terminal domain-containing protein</fullName>
    </recommendedName>
</protein>